<feature type="compositionally biased region" description="Acidic residues" evidence="1">
    <location>
        <begin position="84"/>
        <end position="98"/>
    </location>
</feature>
<feature type="region of interest" description="Disordered" evidence="1">
    <location>
        <begin position="79"/>
        <end position="133"/>
    </location>
</feature>
<sequence length="133" mass="15839">MKRKSIETDEILSVTDQRRLEMDIRKDYLRYNQLSGELHDLDIQDAKRIETVKKIVIVLESLRMMGNAELKYSALLKNKKFDPPDADDQEEEKDDTEDDVPKVKEMIRTVKKDKQDRQHRQRRIHLRGNTTIC</sequence>
<dbReference type="Proteomes" id="UP001165063">
    <property type="component" value="Unassembled WGS sequence"/>
</dbReference>
<evidence type="ECO:0000256" key="1">
    <source>
        <dbReference type="SAM" id="MobiDB-lite"/>
    </source>
</evidence>
<protein>
    <submittedName>
        <fullName evidence="2">Unnamed protein product</fullName>
    </submittedName>
</protein>
<dbReference type="EMBL" id="BSXU01011365">
    <property type="protein sequence ID" value="GME74756.1"/>
    <property type="molecule type" value="Genomic_DNA"/>
</dbReference>
<feature type="compositionally biased region" description="Basic and acidic residues" evidence="1">
    <location>
        <begin position="99"/>
        <end position="118"/>
    </location>
</feature>
<organism evidence="2 3">
    <name type="scientific">Ambrosiozyma monospora</name>
    <name type="common">Yeast</name>
    <name type="synonym">Endomycopsis monosporus</name>
    <dbReference type="NCBI Taxonomy" id="43982"/>
    <lineage>
        <taxon>Eukaryota</taxon>
        <taxon>Fungi</taxon>
        <taxon>Dikarya</taxon>
        <taxon>Ascomycota</taxon>
        <taxon>Saccharomycotina</taxon>
        <taxon>Pichiomycetes</taxon>
        <taxon>Pichiales</taxon>
        <taxon>Pichiaceae</taxon>
        <taxon>Ambrosiozyma</taxon>
    </lineage>
</organism>
<keyword evidence="3" id="KW-1185">Reference proteome</keyword>
<gene>
    <name evidence="2" type="ORF">Amon01_000953100</name>
</gene>
<accession>A0A9W6T349</accession>
<evidence type="ECO:0000313" key="3">
    <source>
        <dbReference type="Proteomes" id="UP001165063"/>
    </source>
</evidence>
<proteinExistence type="predicted"/>
<evidence type="ECO:0000313" key="2">
    <source>
        <dbReference type="EMBL" id="GME74756.1"/>
    </source>
</evidence>
<reference evidence="2" key="1">
    <citation type="submission" date="2023-04" db="EMBL/GenBank/DDBJ databases">
        <title>Ambrosiozyma monospora NBRC 1965.</title>
        <authorList>
            <person name="Ichikawa N."/>
            <person name="Sato H."/>
            <person name="Tonouchi N."/>
        </authorList>
    </citation>
    <scope>NUCLEOTIDE SEQUENCE</scope>
    <source>
        <strain evidence="2">NBRC 1965</strain>
    </source>
</reference>
<comment type="caution">
    <text evidence="2">The sequence shown here is derived from an EMBL/GenBank/DDBJ whole genome shotgun (WGS) entry which is preliminary data.</text>
</comment>
<dbReference type="AlphaFoldDB" id="A0A9W6T349"/>
<name>A0A9W6T349_AMBMO</name>